<accession>A0A6A6ELV7</accession>
<evidence type="ECO:0000313" key="3">
    <source>
        <dbReference type="Proteomes" id="UP000800200"/>
    </source>
</evidence>
<dbReference type="Proteomes" id="UP000800200">
    <property type="component" value="Unassembled WGS sequence"/>
</dbReference>
<gene>
    <name evidence="2" type="ORF">K469DRAFT_698096</name>
</gene>
<organism evidence="2 3">
    <name type="scientific">Zopfia rhizophila CBS 207.26</name>
    <dbReference type="NCBI Taxonomy" id="1314779"/>
    <lineage>
        <taxon>Eukaryota</taxon>
        <taxon>Fungi</taxon>
        <taxon>Dikarya</taxon>
        <taxon>Ascomycota</taxon>
        <taxon>Pezizomycotina</taxon>
        <taxon>Dothideomycetes</taxon>
        <taxon>Dothideomycetes incertae sedis</taxon>
        <taxon>Zopfiaceae</taxon>
        <taxon>Zopfia</taxon>
    </lineage>
</organism>
<feature type="compositionally biased region" description="Acidic residues" evidence="1">
    <location>
        <begin position="31"/>
        <end position="40"/>
    </location>
</feature>
<feature type="region of interest" description="Disordered" evidence="1">
    <location>
        <begin position="92"/>
        <end position="140"/>
    </location>
</feature>
<feature type="region of interest" description="Disordered" evidence="1">
    <location>
        <begin position="1"/>
        <end position="60"/>
    </location>
</feature>
<name>A0A6A6ELV7_9PEZI</name>
<reference evidence="2" key="1">
    <citation type="journal article" date="2020" name="Stud. Mycol.">
        <title>101 Dothideomycetes genomes: a test case for predicting lifestyles and emergence of pathogens.</title>
        <authorList>
            <person name="Haridas S."/>
            <person name="Albert R."/>
            <person name="Binder M."/>
            <person name="Bloem J."/>
            <person name="Labutti K."/>
            <person name="Salamov A."/>
            <person name="Andreopoulos B."/>
            <person name="Baker S."/>
            <person name="Barry K."/>
            <person name="Bills G."/>
            <person name="Bluhm B."/>
            <person name="Cannon C."/>
            <person name="Castanera R."/>
            <person name="Culley D."/>
            <person name="Daum C."/>
            <person name="Ezra D."/>
            <person name="Gonzalez J."/>
            <person name="Henrissat B."/>
            <person name="Kuo A."/>
            <person name="Liang C."/>
            <person name="Lipzen A."/>
            <person name="Lutzoni F."/>
            <person name="Magnuson J."/>
            <person name="Mondo S."/>
            <person name="Nolan M."/>
            <person name="Ohm R."/>
            <person name="Pangilinan J."/>
            <person name="Park H.-J."/>
            <person name="Ramirez L."/>
            <person name="Alfaro M."/>
            <person name="Sun H."/>
            <person name="Tritt A."/>
            <person name="Yoshinaga Y."/>
            <person name="Zwiers L.-H."/>
            <person name="Turgeon B."/>
            <person name="Goodwin S."/>
            <person name="Spatafora J."/>
            <person name="Crous P."/>
            <person name="Grigoriev I."/>
        </authorList>
    </citation>
    <scope>NUCLEOTIDE SEQUENCE</scope>
    <source>
        <strain evidence="2">CBS 207.26</strain>
    </source>
</reference>
<proteinExistence type="predicted"/>
<dbReference type="AlphaFoldDB" id="A0A6A6ELV7"/>
<protein>
    <submittedName>
        <fullName evidence="2">Uncharacterized protein</fullName>
    </submittedName>
</protein>
<sequence length="276" mass="31182">MRTGMTNRDLPYFGHEEVEEDIPTERGGWDPDGEMVDSSDDGSSVPPSGSPSPPSSPYHLSIVANDPFLNSSCSFEPTSYKEGWSLRIFPRDLPGVKTPPRLETSNEDPIFPFPCSQSNPYSTPPDSPDSFSFPSETDRQSSLMTLPPQVRLKISSFHERSRENGSEILAHFHPLKLLASRNRKREDDSITGKFDQAMHDWAVQIAVLNERLRVFDCRARYAIYAELDETYPIDPYLRNYSRTLRFRHLGAIFFPVANMVWVTDVVASSKTLAAFA</sequence>
<keyword evidence="3" id="KW-1185">Reference proteome</keyword>
<evidence type="ECO:0000313" key="2">
    <source>
        <dbReference type="EMBL" id="KAF2190886.1"/>
    </source>
</evidence>
<evidence type="ECO:0000256" key="1">
    <source>
        <dbReference type="SAM" id="MobiDB-lite"/>
    </source>
</evidence>
<dbReference type="EMBL" id="ML994618">
    <property type="protein sequence ID" value="KAF2190886.1"/>
    <property type="molecule type" value="Genomic_DNA"/>
</dbReference>